<protein>
    <submittedName>
        <fullName evidence="3">Uncharacterized protein</fullName>
    </submittedName>
</protein>
<evidence type="ECO:0000256" key="1">
    <source>
        <dbReference type="SAM" id="MobiDB-lite"/>
    </source>
</evidence>
<evidence type="ECO:0000313" key="4">
    <source>
        <dbReference type="Proteomes" id="UP001500665"/>
    </source>
</evidence>
<feature type="transmembrane region" description="Helical" evidence="2">
    <location>
        <begin position="66"/>
        <end position="83"/>
    </location>
</feature>
<feature type="transmembrane region" description="Helical" evidence="2">
    <location>
        <begin position="138"/>
        <end position="156"/>
    </location>
</feature>
<sequence>MRPEDRVEGMTLKNTTTSRPAGDGKPTSFLQRSAPIAAACSAVPALAASALALWSGPGADYAEIFPPPWLGTVGVVLLAVALLTRATGREAVAHAAAWTSSAVLLGASGGVLLDAFRGFFAVTGIPAGTFSEIDLPGAIARAAALIASFTAVQLARRIRAETGSARGVASGRRHRRLRTLGLLLCVPYPLLKLAWWAQGDESAYAVGFPVMEIVLFGAAAVGIIVLTAPSIRVFPRGLVAAAGWSAAFALLSMGALMVFGVLAQVTHLAAATLTFDDGDRTVLVMGVYGTWLLLGATLAAATVRYEEGVPAAPDGDRMIDAKGRRG</sequence>
<evidence type="ECO:0000313" key="3">
    <source>
        <dbReference type="EMBL" id="GAA0945917.1"/>
    </source>
</evidence>
<feature type="transmembrane region" description="Helical" evidence="2">
    <location>
        <begin position="177"/>
        <end position="197"/>
    </location>
</feature>
<reference evidence="4" key="1">
    <citation type="journal article" date="2019" name="Int. J. Syst. Evol. Microbiol.">
        <title>The Global Catalogue of Microorganisms (GCM) 10K type strain sequencing project: providing services to taxonomists for standard genome sequencing and annotation.</title>
        <authorList>
            <consortium name="The Broad Institute Genomics Platform"/>
            <consortium name="The Broad Institute Genome Sequencing Center for Infectious Disease"/>
            <person name="Wu L."/>
            <person name="Ma J."/>
        </authorList>
    </citation>
    <scope>NUCLEOTIDE SEQUENCE [LARGE SCALE GENOMIC DNA]</scope>
    <source>
        <strain evidence="4">JCM 10696</strain>
    </source>
</reference>
<evidence type="ECO:0000256" key="2">
    <source>
        <dbReference type="SAM" id="Phobius"/>
    </source>
</evidence>
<gene>
    <name evidence="3" type="ORF">GCM10009550_20080</name>
</gene>
<organism evidence="3 4">
    <name type="scientific">Actinocorallia libanotica</name>
    <dbReference type="NCBI Taxonomy" id="46162"/>
    <lineage>
        <taxon>Bacteria</taxon>
        <taxon>Bacillati</taxon>
        <taxon>Actinomycetota</taxon>
        <taxon>Actinomycetes</taxon>
        <taxon>Streptosporangiales</taxon>
        <taxon>Thermomonosporaceae</taxon>
        <taxon>Actinocorallia</taxon>
    </lineage>
</organism>
<feature type="transmembrane region" description="Helical" evidence="2">
    <location>
        <begin position="95"/>
        <end position="118"/>
    </location>
</feature>
<keyword evidence="2" id="KW-1133">Transmembrane helix</keyword>
<comment type="caution">
    <text evidence="3">The sequence shown here is derived from an EMBL/GenBank/DDBJ whole genome shotgun (WGS) entry which is preliminary data.</text>
</comment>
<name>A0ABP4B8B1_9ACTN</name>
<keyword evidence="2" id="KW-0472">Membrane</keyword>
<dbReference type="Proteomes" id="UP001500665">
    <property type="component" value="Unassembled WGS sequence"/>
</dbReference>
<proteinExistence type="predicted"/>
<accession>A0ABP4B8B1</accession>
<feature type="transmembrane region" description="Helical" evidence="2">
    <location>
        <begin position="282"/>
        <end position="303"/>
    </location>
</feature>
<feature type="transmembrane region" description="Helical" evidence="2">
    <location>
        <begin position="34"/>
        <end position="54"/>
    </location>
</feature>
<feature type="region of interest" description="Disordered" evidence="1">
    <location>
        <begin position="1"/>
        <end position="26"/>
    </location>
</feature>
<feature type="transmembrane region" description="Helical" evidence="2">
    <location>
        <begin position="203"/>
        <end position="226"/>
    </location>
</feature>
<keyword evidence="2" id="KW-0812">Transmembrane</keyword>
<feature type="transmembrane region" description="Helical" evidence="2">
    <location>
        <begin position="238"/>
        <end position="262"/>
    </location>
</feature>
<keyword evidence="4" id="KW-1185">Reference proteome</keyword>
<dbReference type="EMBL" id="BAAAHH010000005">
    <property type="protein sequence ID" value="GAA0945917.1"/>
    <property type="molecule type" value="Genomic_DNA"/>
</dbReference>